<protein>
    <submittedName>
        <fullName evidence="2">Uncharacterized protein</fullName>
    </submittedName>
</protein>
<keyword evidence="3" id="KW-1185">Reference proteome</keyword>
<dbReference type="EMBL" id="POUA01000398">
    <property type="protein sequence ID" value="PZG28436.1"/>
    <property type="molecule type" value="Genomic_DNA"/>
</dbReference>
<evidence type="ECO:0000313" key="3">
    <source>
        <dbReference type="Proteomes" id="UP000248544"/>
    </source>
</evidence>
<gene>
    <name evidence="2" type="ORF">C1I98_32780</name>
</gene>
<dbReference type="Proteomes" id="UP000248544">
    <property type="component" value="Unassembled WGS sequence"/>
</dbReference>
<reference evidence="2 3" key="1">
    <citation type="submission" date="2018-01" db="EMBL/GenBank/DDBJ databases">
        <title>Draft genome sequence of Sphaerisporangium sp. 7K107.</title>
        <authorList>
            <person name="Sahin N."/>
            <person name="Saygin H."/>
            <person name="Ay H."/>
        </authorList>
    </citation>
    <scope>NUCLEOTIDE SEQUENCE [LARGE SCALE GENOMIC DNA]</scope>
    <source>
        <strain evidence="2 3">7K107</strain>
    </source>
</reference>
<name>A0A2W2EV03_9ACTN</name>
<accession>A0A2W2EV03</accession>
<proteinExistence type="predicted"/>
<keyword evidence="1" id="KW-0812">Transmembrane</keyword>
<organism evidence="2 3">
    <name type="scientific">Spongiactinospora gelatinilytica</name>
    <dbReference type="NCBI Taxonomy" id="2666298"/>
    <lineage>
        <taxon>Bacteria</taxon>
        <taxon>Bacillati</taxon>
        <taxon>Actinomycetota</taxon>
        <taxon>Actinomycetes</taxon>
        <taxon>Streptosporangiales</taxon>
        <taxon>Streptosporangiaceae</taxon>
        <taxon>Spongiactinospora</taxon>
    </lineage>
</organism>
<sequence>MVWSAGFLVLGSMLDQHRLLGAPDCGTEDFAQECLRPADALVSGKRIDETSRNGTILRLQVRVGEESAEFNPPPEVFDRLDAGDTVQARLWRGRPAVLVVDGRQVGGVGDDARATSLLGFTLVMAGVFLTVHLVAKAVRGRRYRAEDAFGVFLAGWFVLAVPAVWGLSVTPDPLPVLVTLAAGVPLHVLAYVAVLYVRHDRTAQGREDQGVPFASRDRPAA</sequence>
<feature type="transmembrane region" description="Helical" evidence="1">
    <location>
        <begin position="174"/>
        <end position="197"/>
    </location>
</feature>
<evidence type="ECO:0000256" key="1">
    <source>
        <dbReference type="SAM" id="Phobius"/>
    </source>
</evidence>
<comment type="caution">
    <text evidence="2">The sequence shown here is derived from an EMBL/GenBank/DDBJ whole genome shotgun (WGS) entry which is preliminary data.</text>
</comment>
<feature type="transmembrane region" description="Helical" evidence="1">
    <location>
        <begin position="147"/>
        <end position="168"/>
    </location>
</feature>
<dbReference type="AlphaFoldDB" id="A0A2W2EV03"/>
<feature type="transmembrane region" description="Helical" evidence="1">
    <location>
        <begin position="117"/>
        <end position="135"/>
    </location>
</feature>
<evidence type="ECO:0000313" key="2">
    <source>
        <dbReference type="EMBL" id="PZG28436.1"/>
    </source>
</evidence>
<keyword evidence="1" id="KW-0472">Membrane</keyword>
<keyword evidence="1" id="KW-1133">Transmembrane helix</keyword>